<feature type="compositionally biased region" description="Low complexity" evidence="1">
    <location>
        <begin position="66"/>
        <end position="75"/>
    </location>
</feature>
<protein>
    <submittedName>
        <fullName evidence="3">Uncharacterized protein</fullName>
    </submittedName>
</protein>
<dbReference type="EMBL" id="JAENIK010000011">
    <property type="protein sequence ID" value="MBK1816565.1"/>
    <property type="molecule type" value="Genomic_DNA"/>
</dbReference>
<comment type="caution">
    <text evidence="3">The sequence shown here is derived from an EMBL/GenBank/DDBJ whole genome shotgun (WGS) entry which is preliminary data.</text>
</comment>
<accession>A0A934R7C4</accession>
<evidence type="ECO:0000313" key="4">
    <source>
        <dbReference type="Proteomes" id="UP000600139"/>
    </source>
</evidence>
<feature type="transmembrane region" description="Helical" evidence="2">
    <location>
        <begin position="247"/>
        <end position="266"/>
    </location>
</feature>
<feature type="transmembrane region" description="Helical" evidence="2">
    <location>
        <begin position="221"/>
        <end position="238"/>
    </location>
</feature>
<organism evidence="3 4">
    <name type="scientific">Luteolibacter yonseiensis</name>
    <dbReference type="NCBI Taxonomy" id="1144680"/>
    <lineage>
        <taxon>Bacteria</taxon>
        <taxon>Pseudomonadati</taxon>
        <taxon>Verrucomicrobiota</taxon>
        <taxon>Verrucomicrobiia</taxon>
        <taxon>Verrucomicrobiales</taxon>
        <taxon>Verrucomicrobiaceae</taxon>
        <taxon>Luteolibacter</taxon>
    </lineage>
</organism>
<gene>
    <name evidence="3" type="ORF">JIN84_13145</name>
</gene>
<dbReference type="Proteomes" id="UP000600139">
    <property type="component" value="Unassembled WGS sequence"/>
</dbReference>
<dbReference type="AlphaFoldDB" id="A0A934R7C4"/>
<feature type="compositionally biased region" description="Low complexity" evidence="1">
    <location>
        <begin position="40"/>
        <end position="52"/>
    </location>
</feature>
<dbReference type="RefSeq" id="WP_200351498.1">
    <property type="nucleotide sequence ID" value="NZ_BAABHZ010000006.1"/>
</dbReference>
<keyword evidence="2" id="KW-1133">Transmembrane helix</keyword>
<feature type="region of interest" description="Disordered" evidence="1">
    <location>
        <begin position="20"/>
        <end position="118"/>
    </location>
</feature>
<proteinExistence type="predicted"/>
<keyword evidence="4" id="KW-1185">Reference proteome</keyword>
<name>A0A934R7C4_9BACT</name>
<reference evidence="3" key="1">
    <citation type="submission" date="2021-01" db="EMBL/GenBank/DDBJ databases">
        <title>Modified the classification status of verrucomicrobia.</title>
        <authorList>
            <person name="Feng X."/>
        </authorList>
    </citation>
    <scope>NUCLEOTIDE SEQUENCE</scope>
    <source>
        <strain evidence="3">JCM 18052</strain>
    </source>
</reference>
<evidence type="ECO:0000313" key="3">
    <source>
        <dbReference type="EMBL" id="MBK1816565.1"/>
    </source>
</evidence>
<keyword evidence="2" id="KW-0812">Transmembrane</keyword>
<keyword evidence="2" id="KW-0472">Membrane</keyword>
<evidence type="ECO:0000256" key="2">
    <source>
        <dbReference type="SAM" id="Phobius"/>
    </source>
</evidence>
<feature type="compositionally biased region" description="Basic and acidic residues" evidence="1">
    <location>
        <begin position="82"/>
        <end position="97"/>
    </location>
</feature>
<sequence>MSLPQRKKSAEEIAKLRESLGIGGFPVAEAPGVESPPKPATAVAVPAPAAAPVEPPVRKMPDPPEVVEAPQTPAATAPPPVEAREPKAVHSLKRSERVPVLSADPTKASPSQGSFLPVPNPILAVDPPPGPKAPKRVRSLRKSEQIPLPAAHAPPKDSTLPIHRHSDEELGEIRRREMLANSVGAAPPPVLAAHPVLYAPGYLLVLGSAAGIYFYDVDKMVPAGCVVTAFLIATFIFVKKPLSRHHAAFIAVMALFLIIFGALYYFPQLQHGT</sequence>
<evidence type="ECO:0000256" key="1">
    <source>
        <dbReference type="SAM" id="MobiDB-lite"/>
    </source>
</evidence>